<dbReference type="PANTHER" id="PTHR43708:SF8">
    <property type="entry name" value="OXIDOREDUCTASE"/>
    <property type="match status" value="1"/>
</dbReference>
<gene>
    <name evidence="2" type="ORF">RPMA_09930</name>
</gene>
<dbReference type="SUPFAM" id="SSF51735">
    <property type="entry name" value="NAD(P)-binding Rossmann-fold domains"/>
    <property type="match status" value="1"/>
</dbReference>
<dbReference type="PANTHER" id="PTHR43708">
    <property type="entry name" value="CONSERVED EXPRESSED OXIDOREDUCTASE (EUROFUNG)"/>
    <property type="match status" value="1"/>
</dbReference>
<dbReference type="Pfam" id="PF01408">
    <property type="entry name" value="GFO_IDH_MocA"/>
    <property type="match status" value="1"/>
</dbReference>
<sequence>MSTTLRVAIAGLGQVAWKFDREVGRKIVWTHLGAYRALGRDIFVAGCCDPSESARSEFSRANPGIPVFETVAAMMKATNPHILSICTPAGTHSEVLHAAITSQDLRAIWCEKPLALNLSDAISMNELCKARNVSLIVNHVRRWSPLWRRVKELVDGGAVGLPRLVRISMPNRLWTIGSHAADLAVMLGGPVTNVAQLRIPSLDQDGEPALPALLQFMSGASGAILVTGLKDRLIVDVEIIGDDGQLLAREDRGEITLEAFESSTRFTGYLERATPHLENLSNMTGSSPFISAVTEVLNHARGDSQILTCGGADALETMRLLDLIAA</sequence>
<dbReference type="Proteomes" id="UP000682843">
    <property type="component" value="Chromosome"/>
</dbReference>
<dbReference type="InterPro" id="IPR051317">
    <property type="entry name" value="Gfo/Idh/MocA_oxidoreduct"/>
</dbReference>
<keyword evidence="3" id="KW-1185">Reference proteome</keyword>
<organism evidence="2 3">
    <name type="scientific">Tardiphaga alba</name>
    <dbReference type="NCBI Taxonomy" id="340268"/>
    <lineage>
        <taxon>Bacteria</taxon>
        <taxon>Pseudomonadati</taxon>
        <taxon>Pseudomonadota</taxon>
        <taxon>Alphaproteobacteria</taxon>
        <taxon>Hyphomicrobiales</taxon>
        <taxon>Nitrobacteraceae</taxon>
        <taxon>Tardiphaga</taxon>
    </lineage>
</organism>
<dbReference type="InterPro" id="IPR036291">
    <property type="entry name" value="NAD(P)-bd_dom_sf"/>
</dbReference>
<dbReference type="Gene3D" id="3.30.360.10">
    <property type="entry name" value="Dihydrodipicolinate Reductase, domain 2"/>
    <property type="match status" value="1"/>
</dbReference>
<dbReference type="Gene3D" id="3.40.50.720">
    <property type="entry name" value="NAD(P)-binding Rossmann-like Domain"/>
    <property type="match status" value="1"/>
</dbReference>
<evidence type="ECO:0000259" key="1">
    <source>
        <dbReference type="Pfam" id="PF01408"/>
    </source>
</evidence>
<protein>
    <submittedName>
        <fullName evidence="2">Gfo/Idh/MocA family oxidoreductase</fullName>
    </submittedName>
</protein>
<name>A0ABX8A9Z1_9BRAD</name>
<reference evidence="2 3" key="1">
    <citation type="submission" date="2019-02" db="EMBL/GenBank/DDBJ databases">
        <title>Emended description of the genus Rhodopseudomonas and description of Rhodopseudomonas albus sp. nov., a non-phototrophic, heavy-metal-tolerant bacterium isolated from garden soil.</title>
        <authorList>
            <person name="Bao Z."/>
            <person name="Cao W.W."/>
            <person name="Sato Y."/>
            <person name="Nishizawa T."/>
            <person name="Zhao J."/>
            <person name="Guo Y."/>
            <person name="Ohta H."/>
        </authorList>
    </citation>
    <scope>NUCLEOTIDE SEQUENCE [LARGE SCALE GENOMIC DNA]</scope>
    <source>
        <strain evidence="2 3">SK50-23</strain>
    </source>
</reference>
<dbReference type="InterPro" id="IPR000683">
    <property type="entry name" value="Gfo/Idh/MocA-like_OxRdtase_N"/>
</dbReference>
<proteinExistence type="predicted"/>
<evidence type="ECO:0000313" key="2">
    <source>
        <dbReference type="EMBL" id="QUS39120.1"/>
    </source>
</evidence>
<dbReference type="EMBL" id="CP036498">
    <property type="protein sequence ID" value="QUS39120.1"/>
    <property type="molecule type" value="Genomic_DNA"/>
</dbReference>
<feature type="domain" description="Gfo/Idh/MocA-like oxidoreductase N-terminal" evidence="1">
    <location>
        <begin position="29"/>
        <end position="139"/>
    </location>
</feature>
<dbReference type="SUPFAM" id="SSF55347">
    <property type="entry name" value="Glyceraldehyde-3-phosphate dehydrogenase-like, C-terminal domain"/>
    <property type="match status" value="1"/>
</dbReference>
<accession>A0ABX8A9Z1</accession>
<evidence type="ECO:0000313" key="3">
    <source>
        <dbReference type="Proteomes" id="UP000682843"/>
    </source>
</evidence>